<dbReference type="InterPro" id="IPR011989">
    <property type="entry name" value="ARM-like"/>
</dbReference>
<organism evidence="5 6">
    <name type="scientific">Tolypothrix tenuis PCC 7101</name>
    <dbReference type="NCBI Taxonomy" id="231146"/>
    <lineage>
        <taxon>Bacteria</taxon>
        <taxon>Bacillati</taxon>
        <taxon>Cyanobacteriota</taxon>
        <taxon>Cyanophyceae</taxon>
        <taxon>Nostocales</taxon>
        <taxon>Tolypothrichaceae</taxon>
        <taxon>Tolypothrix</taxon>
    </lineage>
</organism>
<dbReference type="AlphaFoldDB" id="A0A1Z4N0U5"/>
<dbReference type="GO" id="GO:0030089">
    <property type="term" value="C:phycobilisome"/>
    <property type="evidence" value="ECO:0007669"/>
    <property type="project" value="UniProtKB-KW"/>
</dbReference>
<dbReference type="InterPro" id="IPR004155">
    <property type="entry name" value="PBS_lyase_HEAT"/>
</dbReference>
<keyword evidence="3" id="KW-0605">Phycobilisome</keyword>
<accession>A0A1Z4N0U5</accession>
<keyword evidence="4 5" id="KW-0456">Lyase</keyword>
<proteinExistence type="inferred from homology"/>
<dbReference type="InterPro" id="IPR016024">
    <property type="entry name" value="ARM-type_fold"/>
</dbReference>
<dbReference type="Pfam" id="PF13646">
    <property type="entry name" value="HEAT_2"/>
    <property type="match status" value="2"/>
</dbReference>
<name>A0A1Z4N0U5_9CYAN</name>
<reference evidence="5 6" key="1">
    <citation type="submission" date="2017-06" db="EMBL/GenBank/DDBJ databases">
        <title>Genome sequencing of cyanobaciteial culture collection at National Institute for Environmental Studies (NIES).</title>
        <authorList>
            <person name="Hirose Y."/>
            <person name="Shimura Y."/>
            <person name="Fujisawa T."/>
            <person name="Nakamura Y."/>
            <person name="Kawachi M."/>
        </authorList>
    </citation>
    <scope>NUCLEOTIDE SEQUENCE [LARGE SCALE GENOMIC DNA]</scope>
    <source>
        <strain evidence="5 6">NIES-37</strain>
    </source>
</reference>
<evidence type="ECO:0000313" key="6">
    <source>
        <dbReference type="Proteomes" id="UP000218785"/>
    </source>
</evidence>
<dbReference type="PANTHER" id="PTHR12697">
    <property type="entry name" value="PBS LYASE HEAT-LIKE PROTEIN"/>
    <property type="match status" value="1"/>
</dbReference>
<comment type="similarity">
    <text evidence="1">Belongs to the CpcE/RpcE/PecE family.</text>
</comment>
<dbReference type="SUPFAM" id="SSF48371">
    <property type="entry name" value="ARM repeat"/>
    <property type="match status" value="1"/>
</dbReference>
<evidence type="ECO:0000256" key="3">
    <source>
        <dbReference type="ARBA" id="ARBA00022738"/>
    </source>
</evidence>
<dbReference type="RefSeq" id="WP_096577372.1">
    <property type="nucleotide sequence ID" value="NZ_CAWNJS010000001.1"/>
</dbReference>
<dbReference type="PANTHER" id="PTHR12697:SF5">
    <property type="entry name" value="DEOXYHYPUSINE HYDROXYLASE"/>
    <property type="match status" value="1"/>
</dbReference>
<dbReference type="GO" id="GO:0016491">
    <property type="term" value="F:oxidoreductase activity"/>
    <property type="evidence" value="ECO:0007669"/>
    <property type="project" value="TreeGrafter"/>
</dbReference>
<evidence type="ECO:0000256" key="2">
    <source>
        <dbReference type="ARBA" id="ARBA00022549"/>
    </source>
</evidence>
<dbReference type="Gene3D" id="1.25.10.10">
    <property type="entry name" value="Leucine-rich Repeat Variant"/>
    <property type="match status" value="2"/>
</dbReference>
<evidence type="ECO:0000256" key="4">
    <source>
        <dbReference type="ARBA" id="ARBA00023239"/>
    </source>
</evidence>
<dbReference type="KEGG" id="ttq:NIES37_33110"/>
<gene>
    <name evidence="5" type="ORF">NIES37_33110</name>
</gene>
<evidence type="ECO:0000256" key="1">
    <source>
        <dbReference type="ARBA" id="ARBA00009299"/>
    </source>
</evidence>
<evidence type="ECO:0000313" key="5">
    <source>
        <dbReference type="EMBL" id="BAY99329.1"/>
    </source>
</evidence>
<dbReference type="Proteomes" id="UP000218785">
    <property type="component" value="Chromosome"/>
</dbReference>
<dbReference type="GO" id="GO:0016829">
    <property type="term" value="F:lyase activity"/>
    <property type="evidence" value="ECO:0007669"/>
    <property type="project" value="UniProtKB-KW"/>
</dbReference>
<keyword evidence="2" id="KW-0042">Antenna complex</keyword>
<keyword evidence="6" id="KW-1185">Reference proteome</keyword>
<sequence length="429" mass="48219">MDKRFFNFFNLTEDQAIALLDTPQDQLSENDSRYIAASHLVNFPTERSINALIRAVQQTDPSLDNRIVRRKSVETLGRLQAESALPVIRTCLFDEDCYTVENAAWAIGEIGTQDPDILEDVAQLLEKPGQTYRVIIHTLTKFNYQPALERIRKFVNDSDPPTASAAIAAVCRLTGDYSQMAKVVQILQHPNVLGRRLSIQDLMDARYYDAIPDIAKCPVSLVFRLRGIRTLAETGISEGAITFAKIQPYLEQTLYDHPQDLNLVHRYDRLPTLEILIRGLYETDFGRCYLATKTILEHYADAAPEALFATYAAEANNDYGAHFHVIKLFGWLKHTPAYDLIVEGLHNKQPQFQKSRAAAAIALAELGDPKAIPELKACLETKIWDLKYATLMALEKLGDISEHKQAAQDSDWLIAAKASSTLKNQEITA</sequence>
<protein>
    <submittedName>
        <fullName evidence="5">PBS lyase HEAT domain protein repeat-containing protein</fullName>
    </submittedName>
</protein>
<dbReference type="EMBL" id="AP018248">
    <property type="protein sequence ID" value="BAY99329.1"/>
    <property type="molecule type" value="Genomic_DNA"/>
</dbReference>
<dbReference type="SMART" id="SM00567">
    <property type="entry name" value="EZ_HEAT"/>
    <property type="match status" value="4"/>
</dbReference>